<gene>
    <name evidence="2" type="ORF">DI626_01030</name>
</gene>
<reference evidence="2 3" key="1">
    <citation type="submission" date="2017-08" db="EMBL/GenBank/DDBJ databases">
        <title>Infants hospitalized years apart are colonized by the same room-sourced microbial strains.</title>
        <authorList>
            <person name="Brooks B."/>
            <person name="Olm M.R."/>
            <person name="Firek B.A."/>
            <person name="Baker R."/>
            <person name="Thomas B.C."/>
            <person name="Morowitz M.J."/>
            <person name="Banfield J.F."/>
        </authorList>
    </citation>
    <scope>NUCLEOTIDE SEQUENCE [LARGE SCALE GENOMIC DNA]</scope>
    <source>
        <strain evidence="2">S2_018_000_R2_104</strain>
    </source>
</reference>
<organism evidence="2 3">
    <name type="scientific">Micavibrio aeruginosavorus</name>
    <dbReference type="NCBI Taxonomy" id="349221"/>
    <lineage>
        <taxon>Bacteria</taxon>
        <taxon>Pseudomonadati</taxon>
        <taxon>Bdellovibrionota</taxon>
        <taxon>Bdellovibrionia</taxon>
        <taxon>Bdellovibrionales</taxon>
        <taxon>Pseudobdellovibrionaceae</taxon>
        <taxon>Micavibrio</taxon>
    </lineage>
</organism>
<feature type="compositionally biased region" description="Polar residues" evidence="1">
    <location>
        <begin position="76"/>
        <end position="90"/>
    </location>
</feature>
<comment type="caution">
    <text evidence="2">The sequence shown here is derived from an EMBL/GenBank/DDBJ whole genome shotgun (WGS) entry which is preliminary data.</text>
</comment>
<dbReference type="Pfam" id="PF07309">
    <property type="entry name" value="FlaF"/>
    <property type="match status" value="1"/>
</dbReference>
<evidence type="ECO:0008006" key="4">
    <source>
        <dbReference type="Google" id="ProtNLM"/>
    </source>
</evidence>
<dbReference type="AlphaFoldDB" id="A0A2W5C3P8"/>
<dbReference type="EMBL" id="QFNK01000009">
    <property type="protein sequence ID" value="PZO88728.1"/>
    <property type="molecule type" value="Genomic_DNA"/>
</dbReference>
<sequence length="99" mass="11286">KYNRNIWMMFYDTAVEDTVGERPRDLRNNIYNLANFIFKREVEILAKPEKQKLDILISINRDVAAGLLEGLRNANANKMQEATQDGTKNPPSGGMDRSA</sequence>
<evidence type="ECO:0000256" key="1">
    <source>
        <dbReference type="SAM" id="MobiDB-lite"/>
    </source>
</evidence>
<feature type="region of interest" description="Disordered" evidence="1">
    <location>
        <begin position="76"/>
        <end position="99"/>
    </location>
</feature>
<proteinExistence type="predicted"/>
<feature type="non-terminal residue" evidence="2">
    <location>
        <position position="1"/>
    </location>
</feature>
<evidence type="ECO:0000313" key="2">
    <source>
        <dbReference type="EMBL" id="PZO88728.1"/>
    </source>
</evidence>
<name>A0A2W5C3P8_9BACT</name>
<dbReference type="InterPro" id="IPR010845">
    <property type="entry name" value="FlaF"/>
</dbReference>
<protein>
    <recommendedName>
        <fullName evidence="4">Flagellar biosynthesis regulatory protein FlaF</fullName>
    </recommendedName>
</protein>
<dbReference type="Proteomes" id="UP000249557">
    <property type="component" value="Unassembled WGS sequence"/>
</dbReference>
<dbReference type="GO" id="GO:0044781">
    <property type="term" value="P:bacterial-type flagellum organization"/>
    <property type="evidence" value="ECO:0007669"/>
    <property type="project" value="InterPro"/>
</dbReference>
<accession>A0A2W5C3P8</accession>
<evidence type="ECO:0000313" key="3">
    <source>
        <dbReference type="Proteomes" id="UP000249557"/>
    </source>
</evidence>